<proteinExistence type="predicted"/>
<evidence type="ECO:0008006" key="3">
    <source>
        <dbReference type="Google" id="ProtNLM"/>
    </source>
</evidence>
<dbReference type="Gene3D" id="3.80.10.10">
    <property type="entry name" value="Ribonuclease Inhibitor"/>
    <property type="match status" value="1"/>
</dbReference>
<comment type="caution">
    <text evidence="1">The sequence shown here is derived from an EMBL/GenBank/DDBJ whole genome shotgun (WGS) entry which is preliminary data.</text>
</comment>
<evidence type="ECO:0000313" key="2">
    <source>
        <dbReference type="Proteomes" id="UP000748756"/>
    </source>
</evidence>
<dbReference type="Gene3D" id="1.20.1280.50">
    <property type="match status" value="1"/>
</dbReference>
<accession>A0A9P5RSR0</accession>
<dbReference type="InterPro" id="IPR032675">
    <property type="entry name" value="LRR_dom_sf"/>
</dbReference>
<dbReference type="OrthoDB" id="2377257at2759"/>
<dbReference type="Proteomes" id="UP000748756">
    <property type="component" value="Unassembled WGS sequence"/>
</dbReference>
<organism evidence="1 2">
    <name type="scientific">Linnemannia schmuckeri</name>
    <dbReference type="NCBI Taxonomy" id="64567"/>
    <lineage>
        <taxon>Eukaryota</taxon>
        <taxon>Fungi</taxon>
        <taxon>Fungi incertae sedis</taxon>
        <taxon>Mucoromycota</taxon>
        <taxon>Mortierellomycotina</taxon>
        <taxon>Mortierellomycetes</taxon>
        <taxon>Mortierellales</taxon>
        <taxon>Mortierellaceae</taxon>
        <taxon>Linnemannia</taxon>
    </lineage>
</organism>
<dbReference type="EMBL" id="JAAAUQ010000880">
    <property type="protein sequence ID" value="KAF9147014.1"/>
    <property type="molecule type" value="Genomic_DNA"/>
</dbReference>
<name>A0A9P5RSR0_9FUNG</name>
<sequence length="687" mass="78894">MLRSLSVQFGWNQQRRRSARTLSPLHLPEILVIIFSYLTDHALRRSVAPVCRLWLYTVQNVMVREVVWDSDWKDIRGSEALSTLPGAERLICHNHIKFTDYSEEHPLMSALRQLEAEYQERLNGSNSNSQKQVKQDVSRSLAEQTPHRFFFHKNVPLQHLELVTTKFSSTLFDQFPFPTSLTSIKLAFCRRFGSSFSLTRILILCPLLVSFHAKCQINVSIEVTLEPFGQQHVSTTATTTTGQQQQQEDKRQLVLRSLVLEGLSLNIVKFEDLLTVTPHLKELKLIDIASYWFSPRSWSGLLKHLKTLPCKLESTHFSSNGQGTNAGEMETMLTLHPMSSEWSLWGLDVQPSLLQSLEITANVVTKLELHWSYRAWGYGGGCHRQDLQSAPKLIHKYLCNSPHLVHLRVVKSVFLIEDMDLFGRRTFGDLSLPNSNSCNSSSPDPAPDPTEASGTMQIWQCRNLRTLQFEINAHLDVMPMADPVQSRILFGYISRVCPNLEDLYISCPTVCIQSGNSRSYIPRLSLELDGGICLLSRLQLLRRLKIEDYYLCQGPDCEVYEMNWIVPSGRDSWSRMKRQKVMLEWGSKESEEARLETERKKNGGLKKLIPVSQAKEDVRLAKDLQDLGLIVDVRNMVKEMDGNYRFVCFPQLERMSFEYPIDNSPRNELLRLFPKNSRLDGNSLIWF</sequence>
<reference evidence="1" key="1">
    <citation type="journal article" date="2020" name="Fungal Divers.">
        <title>Resolving the Mortierellaceae phylogeny through synthesis of multi-gene phylogenetics and phylogenomics.</title>
        <authorList>
            <person name="Vandepol N."/>
            <person name="Liber J."/>
            <person name="Desiro A."/>
            <person name="Na H."/>
            <person name="Kennedy M."/>
            <person name="Barry K."/>
            <person name="Grigoriev I.V."/>
            <person name="Miller A.N."/>
            <person name="O'Donnell K."/>
            <person name="Stajich J.E."/>
            <person name="Bonito G."/>
        </authorList>
    </citation>
    <scope>NUCLEOTIDE SEQUENCE</scope>
    <source>
        <strain evidence="1">NRRL 6426</strain>
    </source>
</reference>
<gene>
    <name evidence="1" type="ORF">BG015_011409</name>
</gene>
<dbReference type="AlphaFoldDB" id="A0A9P5RSR0"/>
<protein>
    <recommendedName>
        <fullName evidence="3">F-box domain-containing protein</fullName>
    </recommendedName>
</protein>
<keyword evidence="2" id="KW-1185">Reference proteome</keyword>
<evidence type="ECO:0000313" key="1">
    <source>
        <dbReference type="EMBL" id="KAF9147014.1"/>
    </source>
</evidence>